<proteinExistence type="predicted"/>
<protein>
    <submittedName>
        <fullName evidence="1">Uncharacterized protein</fullName>
    </submittedName>
</protein>
<keyword evidence="2" id="KW-1185">Reference proteome</keyword>
<sequence>MAMNSELRRAHRRTQGAKRLLDQRRAQLGARLGQIAGAGPCTDAGPRYLLAQSVGAVDRPVWAFLSIADAATGQLVFCGNRRPVEFSEREALELAPLLGVFAGAVEFRPVAGVVA</sequence>
<evidence type="ECO:0000313" key="1">
    <source>
        <dbReference type="EMBL" id="QNP59464.1"/>
    </source>
</evidence>
<dbReference type="RefSeq" id="WP_187736447.1">
    <property type="nucleotide sequence ID" value="NZ_CP060790.1"/>
</dbReference>
<name>A0A7H0HFZ8_9BURK</name>
<dbReference type="EMBL" id="CP060790">
    <property type="protein sequence ID" value="QNP59464.1"/>
    <property type="molecule type" value="Genomic_DNA"/>
</dbReference>
<dbReference type="AlphaFoldDB" id="A0A7H0HFZ8"/>
<evidence type="ECO:0000313" key="2">
    <source>
        <dbReference type="Proteomes" id="UP000516057"/>
    </source>
</evidence>
<dbReference type="Proteomes" id="UP000516057">
    <property type="component" value="Chromosome"/>
</dbReference>
<accession>A0A7H0HFZ8</accession>
<organism evidence="1 2">
    <name type="scientific">Paenacidovorax monticola</name>
    <dbReference type="NCBI Taxonomy" id="1926868"/>
    <lineage>
        <taxon>Bacteria</taxon>
        <taxon>Pseudomonadati</taxon>
        <taxon>Pseudomonadota</taxon>
        <taxon>Betaproteobacteria</taxon>
        <taxon>Burkholderiales</taxon>
        <taxon>Comamonadaceae</taxon>
        <taxon>Paenacidovorax</taxon>
    </lineage>
</organism>
<dbReference type="KEGG" id="amon:H9L24_22220"/>
<gene>
    <name evidence="1" type="ORF">H9L24_22220</name>
</gene>
<reference evidence="1 2" key="1">
    <citation type="submission" date="2020-08" db="EMBL/GenBank/DDBJ databases">
        <title>Genome sequence of Acidovorax monticola KACC 19171T.</title>
        <authorList>
            <person name="Hyun D.-W."/>
            <person name="Bae J.-W."/>
        </authorList>
    </citation>
    <scope>NUCLEOTIDE SEQUENCE [LARGE SCALE GENOMIC DNA]</scope>
    <source>
        <strain evidence="1 2">KACC 19171</strain>
    </source>
</reference>